<dbReference type="Pfam" id="PF07661">
    <property type="entry name" value="MORN_2"/>
    <property type="match status" value="4"/>
</dbReference>
<name>E6XBJ5_CELAD</name>
<accession>E6XBJ5</accession>
<sequence length="663" mass="76651">MLFPKTIYILIIFLCCCTLLHAQKETREITQHPTLGEVTLVTVYEYYTDTISYAYFEKNTTLEDPIYGNMNVVGEYNNEGELTGEIRIKAEYNDPTFGLVRIEQEYDEGELDTDYKIKKKFKDPDLGIVNVVMSFYEGELEETFKYKKETKEDATLGMVETTVVYDEEDLKDRETITYGTTTIDKSFYKNKLTSEVKTYADEHNNYIRQEKKYYNGKVLTKDLRYQNGKKDGLERHFYTDGVPQLELNYKEGKKNGVQKTYHSNGQLNEEETIDENGKRNGAYVRYKYDGSLTTKGSYIHGKKTGAWEDYGGHNPNLLKKCTYTGDSATCEEMDYYDHGAYFTIKSVTTLTQDQSGYYKNGPYTSYYNYKKNQIKNQGVFKNGAKFGVWVTRDKMGNTVCSLTYLADHKIINQEFASYYEDDGTLSRKGSNVADYSCGGETDFSGEGYLNDYDHGTLSSEKKYFDGTLVAEKMYKYGILTFEREFKNEKKIGLIAYDDKKRIKYALKMRNDTTYLERFQYNEKELKIKDKGFIVDKQKEPYTLERTVTYASGALFAQGMVVVDTSQTSKRVAELSDLTFLNTGVWKSYYKDGTLESIGEYKNNQPIGIWKSYYENGALKVKGTYQYIDKPDLFGRYTSIKIGVWSSYHKDGSIDTEKDFKDGL</sequence>
<proteinExistence type="predicted"/>
<reference evidence="2 3" key="1">
    <citation type="journal article" date="2010" name="Stand. Genomic Sci.">
        <title>Complete genome sequence of Cellulophaga algicola type strain (IC166).</title>
        <authorList>
            <person name="Abt B."/>
            <person name="Lu M."/>
            <person name="Misra M."/>
            <person name="Han C."/>
            <person name="Nolan M."/>
            <person name="Lucas S."/>
            <person name="Hammon N."/>
            <person name="Deshpande S."/>
            <person name="Cheng J.F."/>
            <person name="Tapia R."/>
            <person name="Goodwin L."/>
            <person name="Pitluck S."/>
            <person name="Liolios K."/>
            <person name="Pagani I."/>
            <person name="Ivanova N."/>
            <person name="Mavromatis K."/>
            <person name="Ovchinikova G."/>
            <person name="Pati A."/>
            <person name="Chen A."/>
            <person name="Palaniappan K."/>
            <person name="Land M."/>
            <person name="Hauser L."/>
            <person name="Chang Y.J."/>
            <person name="Jeffries C.D."/>
            <person name="Detter J.C."/>
            <person name="Brambilla E."/>
            <person name="Rohde M."/>
            <person name="Tindall B.J."/>
            <person name="Goker M."/>
            <person name="Woyke T."/>
            <person name="Bristow J."/>
            <person name="Eisen J.A."/>
            <person name="Markowitz V."/>
            <person name="Hugenholtz P."/>
            <person name="Kyrpides N.C."/>
            <person name="Klenk H.P."/>
            <person name="Lapidus A."/>
        </authorList>
    </citation>
    <scope>NUCLEOTIDE SEQUENCE [LARGE SCALE GENOMIC DNA]</scope>
    <source>
        <strain evidence="3">DSM 14237 / IC166 / ACAM 630</strain>
    </source>
</reference>
<dbReference type="KEGG" id="cao:Celal_3861"/>
<organism evidence="2 3">
    <name type="scientific">Cellulophaga algicola (strain DSM 14237 / IC166 / ACAM 630)</name>
    <dbReference type="NCBI Taxonomy" id="688270"/>
    <lineage>
        <taxon>Bacteria</taxon>
        <taxon>Pseudomonadati</taxon>
        <taxon>Bacteroidota</taxon>
        <taxon>Flavobacteriia</taxon>
        <taxon>Flavobacteriales</taxon>
        <taxon>Flavobacteriaceae</taxon>
        <taxon>Cellulophaga</taxon>
    </lineage>
</organism>
<dbReference type="Gene3D" id="2.20.110.10">
    <property type="entry name" value="Histone H3 K4-specific methyltransferase SET7/9 N-terminal domain"/>
    <property type="match status" value="2"/>
</dbReference>
<dbReference type="STRING" id="688270.Celal_3861"/>
<protein>
    <submittedName>
        <fullName evidence="2">MORN variant repeat-containing protein</fullName>
    </submittedName>
</protein>
<feature type="signal peptide" evidence="1">
    <location>
        <begin position="1"/>
        <end position="22"/>
    </location>
</feature>
<dbReference type="Proteomes" id="UP000008634">
    <property type="component" value="Chromosome"/>
</dbReference>
<dbReference type="InterPro" id="IPR011652">
    <property type="entry name" value="MORN_2"/>
</dbReference>
<evidence type="ECO:0000313" key="3">
    <source>
        <dbReference type="Proteomes" id="UP000008634"/>
    </source>
</evidence>
<evidence type="ECO:0000256" key="1">
    <source>
        <dbReference type="SAM" id="SignalP"/>
    </source>
</evidence>
<keyword evidence="1" id="KW-0732">Signal</keyword>
<evidence type="ECO:0000313" key="2">
    <source>
        <dbReference type="EMBL" id="ADV51108.1"/>
    </source>
</evidence>
<dbReference type="PANTHER" id="PTHR33706">
    <property type="entry name" value="MORN VARIANT REPEAT PROTEIN"/>
    <property type="match status" value="1"/>
</dbReference>
<dbReference type="RefSeq" id="WP_013552558.1">
    <property type="nucleotide sequence ID" value="NC_014934.1"/>
</dbReference>
<dbReference type="OrthoDB" id="9785122at2"/>
<gene>
    <name evidence="2" type="ordered locus">Celal_3861</name>
</gene>
<dbReference type="eggNOG" id="COG2849">
    <property type="taxonomic scope" value="Bacteria"/>
</dbReference>
<feature type="chain" id="PRO_5003212963" evidence="1">
    <location>
        <begin position="23"/>
        <end position="663"/>
    </location>
</feature>
<dbReference type="PANTHER" id="PTHR33706:SF1">
    <property type="entry name" value="TPR REPEAT PROTEIN"/>
    <property type="match status" value="1"/>
</dbReference>
<dbReference type="EMBL" id="CP002453">
    <property type="protein sequence ID" value="ADV51108.1"/>
    <property type="molecule type" value="Genomic_DNA"/>
</dbReference>
<dbReference type="AlphaFoldDB" id="E6XBJ5"/>
<dbReference type="SUPFAM" id="SSF82185">
    <property type="entry name" value="Histone H3 K4-specific methyltransferase SET7/9 N-terminal domain"/>
    <property type="match status" value="2"/>
</dbReference>
<dbReference type="HOGENOM" id="CLU_413718_0_0_10"/>
<keyword evidence="3" id="KW-1185">Reference proteome</keyword>